<comment type="caution">
    <text evidence="3">The sequence shown here is derived from an EMBL/GenBank/DDBJ whole genome shotgun (WGS) entry which is preliminary data.</text>
</comment>
<reference evidence="3" key="2">
    <citation type="submission" date="2020-12" db="EMBL/GenBank/DDBJ databases">
        <authorList>
            <person name="Kanost M."/>
        </authorList>
    </citation>
    <scope>NUCLEOTIDE SEQUENCE</scope>
</reference>
<accession>A0A921YLP7</accession>
<sequence>MKFTVVFVTLLSISAPWLVMGKKVDDVKDKREAPVSYDSSAGHSSSSYQPSQAYQGSQAYQPSQAYQSSQAYQPSQVYQAAQSYEPASAGHGDASAISVGAGYSIGGAKPNYSFGGQGGISALQIPADGLQSSGHNTIQLPPITLQPNHGAGLVGTDLNQLMSQLTQSINSGALSLSPSNSIAEFHSGAKGIQGAQELAVPQYSYPNLQQYNLGSLGAGSYAGGAQSFSAATPTFTAAAPIYAAGSKGLSSYGSTGPVLFNPSEGHAAASGLAYTAPSSGHSLGDSGALSLGGSGHALSGLSLGGSGHSFGGSLKSLGVPSKSFTPSVFLGASSDSSHSLGGAEGSYKAPSFEGFSSGHNALSLGSGSHGPSYAGSFNGFGGDAAKFAAPSFGSFKSESYGSPSEALAAFSANGHSSSPSNANFGFATSSYPIGATHAASAAKPYYVSTSKHPGGGSSSFRGPSSSHSSLNAHSSGPKYSFGGHNSARYSPKDAYGAHSETSYNTIKYSEELKPRIH</sequence>
<feature type="region of interest" description="Disordered" evidence="1">
    <location>
        <begin position="34"/>
        <end position="60"/>
    </location>
</feature>
<name>A0A921YLP7_MANSE</name>
<evidence type="ECO:0000313" key="4">
    <source>
        <dbReference type="Proteomes" id="UP000791440"/>
    </source>
</evidence>
<keyword evidence="4" id="KW-1185">Reference proteome</keyword>
<dbReference type="AlphaFoldDB" id="A0A921YLP7"/>
<evidence type="ECO:0000256" key="2">
    <source>
        <dbReference type="SAM" id="SignalP"/>
    </source>
</evidence>
<feature type="region of interest" description="Disordered" evidence="1">
    <location>
        <begin position="452"/>
        <end position="477"/>
    </location>
</feature>
<proteinExistence type="predicted"/>
<organism evidence="3 4">
    <name type="scientific">Manduca sexta</name>
    <name type="common">Tobacco hawkmoth</name>
    <name type="synonym">Tobacco hornworm</name>
    <dbReference type="NCBI Taxonomy" id="7130"/>
    <lineage>
        <taxon>Eukaryota</taxon>
        <taxon>Metazoa</taxon>
        <taxon>Ecdysozoa</taxon>
        <taxon>Arthropoda</taxon>
        <taxon>Hexapoda</taxon>
        <taxon>Insecta</taxon>
        <taxon>Pterygota</taxon>
        <taxon>Neoptera</taxon>
        <taxon>Endopterygota</taxon>
        <taxon>Lepidoptera</taxon>
        <taxon>Glossata</taxon>
        <taxon>Ditrysia</taxon>
        <taxon>Bombycoidea</taxon>
        <taxon>Sphingidae</taxon>
        <taxon>Sphinginae</taxon>
        <taxon>Sphingini</taxon>
        <taxon>Manduca</taxon>
    </lineage>
</organism>
<reference evidence="3" key="1">
    <citation type="journal article" date="2016" name="Insect Biochem. Mol. Biol.">
        <title>Multifaceted biological insights from a draft genome sequence of the tobacco hornworm moth, Manduca sexta.</title>
        <authorList>
            <person name="Kanost M.R."/>
            <person name="Arrese E.L."/>
            <person name="Cao X."/>
            <person name="Chen Y.R."/>
            <person name="Chellapilla S."/>
            <person name="Goldsmith M.R."/>
            <person name="Grosse-Wilde E."/>
            <person name="Heckel D.G."/>
            <person name="Herndon N."/>
            <person name="Jiang H."/>
            <person name="Papanicolaou A."/>
            <person name="Qu J."/>
            <person name="Soulages J.L."/>
            <person name="Vogel H."/>
            <person name="Walters J."/>
            <person name="Waterhouse R.M."/>
            <person name="Ahn S.J."/>
            <person name="Almeida F.C."/>
            <person name="An C."/>
            <person name="Aqrawi P."/>
            <person name="Bretschneider A."/>
            <person name="Bryant W.B."/>
            <person name="Bucks S."/>
            <person name="Chao H."/>
            <person name="Chevignon G."/>
            <person name="Christen J.M."/>
            <person name="Clarke D.F."/>
            <person name="Dittmer N.T."/>
            <person name="Ferguson L.C.F."/>
            <person name="Garavelou S."/>
            <person name="Gordon K.H.J."/>
            <person name="Gunaratna R.T."/>
            <person name="Han Y."/>
            <person name="Hauser F."/>
            <person name="He Y."/>
            <person name="Heidel-Fischer H."/>
            <person name="Hirsh A."/>
            <person name="Hu Y."/>
            <person name="Jiang H."/>
            <person name="Kalra D."/>
            <person name="Klinner C."/>
            <person name="Konig C."/>
            <person name="Kovar C."/>
            <person name="Kroll A.R."/>
            <person name="Kuwar S.S."/>
            <person name="Lee S.L."/>
            <person name="Lehman R."/>
            <person name="Li K."/>
            <person name="Li Z."/>
            <person name="Liang H."/>
            <person name="Lovelace S."/>
            <person name="Lu Z."/>
            <person name="Mansfield J.H."/>
            <person name="McCulloch K.J."/>
            <person name="Mathew T."/>
            <person name="Morton B."/>
            <person name="Muzny D.M."/>
            <person name="Neunemann D."/>
            <person name="Ongeri F."/>
            <person name="Pauchet Y."/>
            <person name="Pu L.L."/>
            <person name="Pyrousis I."/>
            <person name="Rao X.J."/>
            <person name="Redding A."/>
            <person name="Roesel C."/>
            <person name="Sanchez-Gracia A."/>
            <person name="Schaack S."/>
            <person name="Shukla A."/>
            <person name="Tetreau G."/>
            <person name="Wang Y."/>
            <person name="Xiong G.H."/>
            <person name="Traut W."/>
            <person name="Walsh T.K."/>
            <person name="Worley K.C."/>
            <person name="Wu D."/>
            <person name="Wu W."/>
            <person name="Wu Y.Q."/>
            <person name="Zhang X."/>
            <person name="Zou Z."/>
            <person name="Zucker H."/>
            <person name="Briscoe A.D."/>
            <person name="Burmester T."/>
            <person name="Clem R.J."/>
            <person name="Feyereisen R."/>
            <person name="Grimmelikhuijzen C.J.P."/>
            <person name="Hamodrakas S.J."/>
            <person name="Hansson B.S."/>
            <person name="Huguet E."/>
            <person name="Jermiin L.S."/>
            <person name="Lan Q."/>
            <person name="Lehman H.K."/>
            <person name="Lorenzen M."/>
            <person name="Merzendorfer H."/>
            <person name="Michalopoulos I."/>
            <person name="Morton D.B."/>
            <person name="Muthukrishnan S."/>
            <person name="Oakeshott J.G."/>
            <person name="Palmer W."/>
            <person name="Park Y."/>
            <person name="Passarelli A.L."/>
            <person name="Rozas J."/>
            <person name="Schwartz L.M."/>
            <person name="Smith W."/>
            <person name="Southgate A."/>
            <person name="Vilcinskas A."/>
            <person name="Vogt R."/>
            <person name="Wang P."/>
            <person name="Werren J."/>
            <person name="Yu X.Q."/>
            <person name="Zhou J.J."/>
            <person name="Brown S.J."/>
            <person name="Scherer S.E."/>
            <person name="Richards S."/>
            <person name="Blissard G.W."/>
        </authorList>
    </citation>
    <scope>NUCLEOTIDE SEQUENCE</scope>
</reference>
<feature type="signal peptide" evidence="2">
    <location>
        <begin position="1"/>
        <end position="21"/>
    </location>
</feature>
<feature type="chain" id="PRO_5036789915" evidence="2">
    <location>
        <begin position="22"/>
        <end position="517"/>
    </location>
</feature>
<dbReference type="EMBL" id="JH668283">
    <property type="protein sequence ID" value="KAG6440942.1"/>
    <property type="molecule type" value="Genomic_DNA"/>
</dbReference>
<protein>
    <submittedName>
        <fullName evidence="3">Uncharacterized protein</fullName>
    </submittedName>
</protein>
<feature type="compositionally biased region" description="Low complexity" evidence="1">
    <location>
        <begin position="458"/>
        <end position="475"/>
    </location>
</feature>
<feature type="compositionally biased region" description="Low complexity" evidence="1">
    <location>
        <begin position="36"/>
        <end position="60"/>
    </location>
</feature>
<evidence type="ECO:0000313" key="3">
    <source>
        <dbReference type="EMBL" id="KAG6440942.1"/>
    </source>
</evidence>
<gene>
    <name evidence="3" type="ORF">O3G_MSEX001637</name>
</gene>
<keyword evidence="2" id="KW-0732">Signal</keyword>
<dbReference type="Proteomes" id="UP000791440">
    <property type="component" value="Unassembled WGS sequence"/>
</dbReference>
<evidence type="ECO:0000256" key="1">
    <source>
        <dbReference type="SAM" id="MobiDB-lite"/>
    </source>
</evidence>